<protein>
    <submittedName>
        <fullName evidence="2">Uncharacterized protein</fullName>
    </submittedName>
</protein>
<accession>A0ABD3M8G6</accession>
<dbReference type="EMBL" id="JALLBG020000211">
    <property type="protein sequence ID" value="KAL3759188.1"/>
    <property type="molecule type" value="Genomic_DNA"/>
</dbReference>
<feature type="region of interest" description="Disordered" evidence="1">
    <location>
        <begin position="589"/>
        <end position="609"/>
    </location>
</feature>
<comment type="caution">
    <text evidence="2">The sequence shown here is derived from an EMBL/GenBank/DDBJ whole genome shotgun (WGS) entry which is preliminary data.</text>
</comment>
<proteinExistence type="predicted"/>
<name>A0ABD3M8G6_9STRA</name>
<organism evidence="2 3">
    <name type="scientific">Discostella pseudostelligera</name>
    <dbReference type="NCBI Taxonomy" id="259834"/>
    <lineage>
        <taxon>Eukaryota</taxon>
        <taxon>Sar</taxon>
        <taxon>Stramenopiles</taxon>
        <taxon>Ochrophyta</taxon>
        <taxon>Bacillariophyta</taxon>
        <taxon>Coscinodiscophyceae</taxon>
        <taxon>Thalassiosirophycidae</taxon>
        <taxon>Stephanodiscales</taxon>
        <taxon>Stephanodiscaceae</taxon>
        <taxon>Discostella</taxon>
    </lineage>
</organism>
<keyword evidence="3" id="KW-1185">Reference proteome</keyword>
<feature type="region of interest" description="Disordered" evidence="1">
    <location>
        <begin position="170"/>
        <end position="236"/>
    </location>
</feature>
<feature type="region of interest" description="Disordered" evidence="1">
    <location>
        <begin position="1"/>
        <end position="47"/>
    </location>
</feature>
<feature type="compositionally biased region" description="Acidic residues" evidence="1">
    <location>
        <begin position="175"/>
        <end position="224"/>
    </location>
</feature>
<evidence type="ECO:0000256" key="1">
    <source>
        <dbReference type="SAM" id="MobiDB-lite"/>
    </source>
</evidence>
<gene>
    <name evidence="2" type="ORF">ACHAWU_001206</name>
</gene>
<dbReference type="Proteomes" id="UP001530293">
    <property type="component" value="Unassembled WGS sequence"/>
</dbReference>
<evidence type="ECO:0000313" key="3">
    <source>
        <dbReference type="Proteomes" id="UP001530293"/>
    </source>
</evidence>
<feature type="compositionally biased region" description="Low complexity" evidence="1">
    <location>
        <begin position="29"/>
        <end position="47"/>
    </location>
</feature>
<feature type="region of interest" description="Disordered" evidence="1">
    <location>
        <begin position="85"/>
        <end position="115"/>
    </location>
</feature>
<reference evidence="2 3" key="1">
    <citation type="submission" date="2024-10" db="EMBL/GenBank/DDBJ databases">
        <title>Updated reference genomes for cyclostephanoid diatoms.</title>
        <authorList>
            <person name="Roberts W.R."/>
            <person name="Alverson A.J."/>
        </authorList>
    </citation>
    <scope>NUCLEOTIDE SEQUENCE [LARGE SCALE GENOMIC DNA]</scope>
    <source>
        <strain evidence="2 3">AJA232-27</strain>
    </source>
</reference>
<feature type="compositionally biased region" description="Acidic residues" evidence="1">
    <location>
        <begin position="97"/>
        <end position="106"/>
    </location>
</feature>
<evidence type="ECO:0000313" key="2">
    <source>
        <dbReference type="EMBL" id="KAL3759188.1"/>
    </source>
</evidence>
<sequence>MSFSKASGGKVSRKAAGGRGGGDSDKDPTNSNTDTTTTTSSAAAAAAAARAQVFNTLQAEMDLADYARAKRKALREADRMEMAIEVDDDVDASANDDVGESEDGDDGGGAATTVKRKRLRGSKVAFQDVVLKSMPLTWTNLKRTTKDYAKGEAERNEVLKEVAELGIELGPDDNFYYDEEGGNGYDDDREDGSDDDDDYYADDAVYDDDGASSDFNESGDEEQDEKAIAPAKSNNNRANIKVSKSGLIKRKTTKKRVMHRLREFASQRLAEKHGEAIGAHIRGEDSSSKHGENGEAEGISRLDLLQRRMELAHKTYASYHVASLLTKRDFLLWERSGDAAMKVANIYSEIIDYMAKHPITNHDANRSAISTGDTTTIPTRKQSFDPFAGAVKWRAEQQEWMEHALSAYQSSDNLRPPGVDIPCKFGEGVCNNQNYMFKRWLRQNSNDFDWRERRLQALCLALEAAAGFASCDKLIKWMRGRAEKYIVKNGKDGLDVDVDDYNADVDPGNAKKVTEKANPIEVKTTYDEERERLLSMHKVELQKFDRMTNEMKLIADSHIFNDRMAARAAGLDNHRAAIKELALRKYAEEQKKHPPNNADPGNDHSPTPLPLQGSCATVYDIASLLLKQCVELKCFDGGLIQPNFTYDKINFESDDSDEECLETYLSDDDCLEQLGALQKLKSGNLPLDIKALHSVCLLGIGGQGYVALMNLQRVIISTPVSKSFLLATVASLALEKSSDYSRSKRVLDIFMTHLRKLDNKSRGQIMGLLASSNALDREYIVNFLLASLKLMVNCSRADIAVLNGSGNEDAMLVEKASDDSIMHFKLHTMLRCQSAFWNPRYSDWSLPDI</sequence>
<dbReference type="AlphaFoldDB" id="A0ABD3M8G6"/>